<keyword evidence="3" id="KW-1185">Reference proteome</keyword>
<dbReference type="EMBL" id="CP036273">
    <property type="protein sequence ID" value="QDU18794.1"/>
    <property type="molecule type" value="Genomic_DNA"/>
</dbReference>
<dbReference type="KEGG" id="uli:ETAA1_06900"/>
<reference evidence="2 3" key="1">
    <citation type="submission" date="2019-02" db="EMBL/GenBank/DDBJ databases">
        <title>Deep-cultivation of Planctomycetes and their phenomic and genomic characterization uncovers novel biology.</title>
        <authorList>
            <person name="Wiegand S."/>
            <person name="Jogler M."/>
            <person name="Boedeker C."/>
            <person name="Pinto D."/>
            <person name="Vollmers J."/>
            <person name="Rivas-Marin E."/>
            <person name="Kohn T."/>
            <person name="Peeters S.H."/>
            <person name="Heuer A."/>
            <person name="Rast P."/>
            <person name="Oberbeckmann S."/>
            <person name="Bunk B."/>
            <person name="Jeske O."/>
            <person name="Meyerdierks A."/>
            <person name="Storesund J.E."/>
            <person name="Kallscheuer N."/>
            <person name="Luecker S."/>
            <person name="Lage O.M."/>
            <person name="Pohl T."/>
            <person name="Merkel B.J."/>
            <person name="Hornburger P."/>
            <person name="Mueller R.-W."/>
            <person name="Bruemmer F."/>
            <person name="Labrenz M."/>
            <person name="Spormann A.M."/>
            <person name="Op den Camp H."/>
            <person name="Overmann J."/>
            <person name="Amann R."/>
            <person name="Jetten M.S.M."/>
            <person name="Mascher T."/>
            <person name="Medema M.H."/>
            <person name="Devos D.P."/>
            <person name="Kaster A.-K."/>
            <person name="Ovreas L."/>
            <person name="Rohde M."/>
            <person name="Galperin M.Y."/>
            <person name="Jogler C."/>
        </authorList>
    </citation>
    <scope>NUCLEOTIDE SEQUENCE [LARGE SCALE GENOMIC DNA]</scope>
    <source>
        <strain evidence="2 3">ETA_A1</strain>
    </source>
</reference>
<keyword evidence="1" id="KW-0812">Transmembrane</keyword>
<proteinExistence type="predicted"/>
<accession>A0A517XMR0</accession>
<name>A0A517XMR0_9BACT</name>
<evidence type="ECO:0000313" key="3">
    <source>
        <dbReference type="Proteomes" id="UP000319576"/>
    </source>
</evidence>
<dbReference type="Proteomes" id="UP000319576">
    <property type="component" value="Chromosome"/>
</dbReference>
<evidence type="ECO:0000256" key="1">
    <source>
        <dbReference type="SAM" id="Phobius"/>
    </source>
</evidence>
<gene>
    <name evidence="2" type="ORF">ETAA1_06900</name>
</gene>
<sequence>MTGREYLNRRKRWVFGGVAVGIVLLVGGLVGLPLLVGAGLDTPAVSAVVVPGVVVFVATVVAGQKFLFRCPWCRGNLGALLTQKGVWRTDPRVRFCPYCGTDLDDPVGGGGDWDAPVE</sequence>
<keyword evidence="1" id="KW-0472">Membrane</keyword>
<dbReference type="RefSeq" id="WP_145234319.1">
    <property type="nucleotide sequence ID" value="NZ_CP036273.1"/>
</dbReference>
<dbReference type="AlphaFoldDB" id="A0A517XMR0"/>
<organism evidence="2 3">
    <name type="scientific">Urbifossiella limnaea</name>
    <dbReference type="NCBI Taxonomy" id="2528023"/>
    <lineage>
        <taxon>Bacteria</taxon>
        <taxon>Pseudomonadati</taxon>
        <taxon>Planctomycetota</taxon>
        <taxon>Planctomycetia</taxon>
        <taxon>Gemmatales</taxon>
        <taxon>Gemmataceae</taxon>
        <taxon>Urbifossiella</taxon>
    </lineage>
</organism>
<feature type="transmembrane region" description="Helical" evidence="1">
    <location>
        <begin position="12"/>
        <end position="36"/>
    </location>
</feature>
<protein>
    <submittedName>
        <fullName evidence="2">Uncharacterized protein</fullName>
    </submittedName>
</protein>
<evidence type="ECO:0000313" key="2">
    <source>
        <dbReference type="EMBL" id="QDU18794.1"/>
    </source>
</evidence>
<feature type="transmembrane region" description="Helical" evidence="1">
    <location>
        <begin position="42"/>
        <end position="62"/>
    </location>
</feature>
<keyword evidence="1" id="KW-1133">Transmembrane helix</keyword>